<dbReference type="SMART" id="SM00671">
    <property type="entry name" value="SEL1"/>
    <property type="match status" value="2"/>
</dbReference>
<organism evidence="1 2">
    <name type="scientific">Fusicatenibacter faecihominis</name>
    <dbReference type="NCBI Taxonomy" id="2881276"/>
    <lineage>
        <taxon>Bacteria</taxon>
        <taxon>Bacillati</taxon>
        <taxon>Bacillota</taxon>
        <taxon>Clostridia</taxon>
        <taxon>Lachnospirales</taxon>
        <taxon>Lachnospiraceae</taxon>
        <taxon>Fusicatenibacter</taxon>
    </lineage>
</organism>
<dbReference type="PANTHER" id="PTHR43628:SF1">
    <property type="entry name" value="CHITIN SYNTHASE REGULATORY FACTOR 2-RELATED"/>
    <property type="match status" value="1"/>
</dbReference>
<dbReference type="InterPro" id="IPR011990">
    <property type="entry name" value="TPR-like_helical_dom_sf"/>
</dbReference>
<dbReference type="InterPro" id="IPR052945">
    <property type="entry name" value="Mitotic_Regulator"/>
</dbReference>
<dbReference type="SUPFAM" id="SSF81901">
    <property type="entry name" value="HCP-like"/>
    <property type="match status" value="1"/>
</dbReference>
<evidence type="ECO:0000313" key="1">
    <source>
        <dbReference type="EMBL" id="MCC2190561.1"/>
    </source>
</evidence>
<sequence length="88" mass="10096">MGDMYANGQLGEPDYSKAIELYKQAANNEYGLAMLRLGRTYENGWYDTEINLEEALKWYQLAADQDYDWAQECVDRVESALQNAAEDS</sequence>
<reference evidence="1 2" key="1">
    <citation type="submission" date="2021-10" db="EMBL/GenBank/DDBJ databases">
        <title>Anaerobic single-cell dispensing facilitates the cultivation of human gut bacteria.</title>
        <authorList>
            <person name="Afrizal A."/>
        </authorList>
    </citation>
    <scope>NUCLEOTIDE SEQUENCE [LARGE SCALE GENOMIC DNA]</scope>
    <source>
        <strain evidence="1 2">CLA-AA-H277</strain>
    </source>
</reference>
<evidence type="ECO:0008006" key="3">
    <source>
        <dbReference type="Google" id="ProtNLM"/>
    </source>
</evidence>
<keyword evidence="2" id="KW-1185">Reference proteome</keyword>
<dbReference type="InterPro" id="IPR006597">
    <property type="entry name" value="Sel1-like"/>
</dbReference>
<dbReference type="EMBL" id="JAJEPR010000022">
    <property type="protein sequence ID" value="MCC2190561.1"/>
    <property type="molecule type" value="Genomic_DNA"/>
</dbReference>
<evidence type="ECO:0000313" key="2">
    <source>
        <dbReference type="Proteomes" id="UP001197875"/>
    </source>
</evidence>
<protein>
    <recommendedName>
        <fullName evidence="3">Sel1 repeat family protein</fullName>
    </recommendedName>
</protein>
<accession>A0AAE3DU36</accession>
<dbReference type="Proteomes" id="UP001197875">
    <property type="component" value="Unassembled WGS sequence"/>
</dbReference>
<dbReference type="PANTHER" id="PTHR43628">
    <property type="entry name" value="ACTIVATOR OF C KINASE PROTEIN 1-RELATED"/>
    <property type="match status" value="1"/>
</dbReference>
<comment type="caution">
    <text evidence="1">The sequence shown here is derived from an EMBL/GenBank/DDBJ whole genome shotgun (WGS) entry which is preliminary data.</text>
</comment>
<gene>
    <name evidence="1" type="ORF">LKD71_12265</name>
</gene>
<name>A0AAE3DU36_9FIRM</name>
<dbReference type="AlphaFoldDB" id="A0AAE3DU36"/>
<dbReference type="Pfam" id="PF08238">
    <property type="entry name" value="Sel1"/>
    <property type="match status" value="2"/>
</dbReference>
<proteinExistence type="predicted"/>
<dbReference type="Gene3D" id="1.25.40.10">
    <property type="entry name" value="Tetratricopeptide repeat domain"/>
    <property type="match status" value="1"/>
</dbReference>